<dbReference type="KEGG" id="bmei:Spa11_45120"/>
<evidence type="ECO:0000313" key="2">
    <source>
        <dbReference type="Proteomes" id="UP000316426"/>
    </source>
</evidence>
<reference evidence="1 2" key="1">
    <citation type="submission" date="2019-02" db="EMBL/GenBank/DDBJ databases">
        <title>Deep-cultivation of Planctomycetes and their phenomic and genomic characterization uncovers novel biology.</title>
        <authorList>
            <person name="Wiegand S."/>
            <person name="Jogler M."/>
            <person name="Boedeker C."/>
            <person name="Pinto D."/>
            <person name="Vollmers J."/>
            <person name="Rivas-Marin E."/>
            <person name="Kohn T."/>
            <person name="Peeters S.H."/>
            <person name="Heuer A."/>
            <person name="Rast P."/>
            <person name="Oberbeckmann S."/>
            <person name="Bunk B."/>
            <person name="Jeske O."/>
            <person name="Meyerdierks A."/>
            <person name="Storesund J.E."/>
            <person name="Kallscheuer N."/>
            <person name="Luecker S."/>
            <person name="Lage O.M."/>
            <person name="Pohl T."/>
            <person name="Merkel B.J."/>
            <person name="Hornburger P."/>
            <person name="Mueller R.-W."/>
            <person name="Bruemmer F."/>
            <person name="Labrenz M."/>
            <person name="Spormann A.M."/>
            <person name="Op den Camp H."/>
            <person name="Overmann J."/>
            <person name="Amann R."/>
            <person name="Jetten M.S.M."/>
            <person name="Mascher T."/>
            <person name="Medema M.H."/>
            <person name="Devos D.P."/>
            <person name="Kaster A.-K."/>
            <person name="Ovreas L."/>
            <person name="Rohde M."/>
            <person name="Galperin M.Y."/>
            <person name="Jogler C."/>
        </authorList>
    </citation>
    <scope>NUCLEOTIDE SEQUENCE [LARGE SCALE GENOMIC DNA]</scope>
    <source>
        <strain evidence="1 2">Spa11</strain>
    </source>
</reference>
<dbReference type="AlphaFoldDB" id="A0A518KES5"/>
<dbReference type="Proteomes" id="UP000316426">
    <property type="component" value="Chromosome"/>
</dbReference>
<sequence length="201" mass="21715">MAPEPQASLFVPRFDPALGELTDIKVQIGVEINADVLVRPKNSETELPADGIVYLAMQYTVASSFGELISGQEPGMLVIQDNVTLHEGDDSAVGVLGGADTTAYNFPPVPYAIEQQQVEGLWFELRVPYWDLYAFEPSGVVPMDVILSLPENQWTFAVSVTYGYSIPEPASSLLAAFGCILSCDRRRSADVRNAALSGGVD</sequence>
<protein>
    <submittedName>
        <fullName evidence="1">Uncharacterized protein</fullName>
    </submittedName>
</protein>
<dbReference type="EMBL" id="CP036349">
    <property type="protein sequence ID" value="QDV76282.1"/>
    <property type="molecule type" value="Genomic_DNA"/>
</dbReference>
<evidence type="ECO:0000313" key="1">
    <source>
        <dbReference type="EMBL" id="QDV76282.1"/>
    </source>
</evidence>
<proteinExistence type="predicted"/>
<keyword evidence="2" id="KW-1185">Reference proteome</keyword>
<name>A0A518KES5_9BACT</name>
<accession>A0A518KES5</accession>
<organism evidence="1 2">
    <name type="scientific">Botrimarina mediterranea</name>
    <dbReference type="NCBI Taxonomy" id="2528022"/>
    <lineage>
        <taxon>Bacteria</taxon>
        <taxon>Pseudomonadati</taxon>
        <taxon>Planctomycetota</taxon>
        <taxon>Planctomycetia</taxon>
        <taxon>Pirellulales</taxon>
        <taxon>Lacipirellulaceae</taxon>
        <taxon>Botrimarina</taxon>
    </lineage>
</organism>
<gene>
    <name evidence="1" type="ORF">Spa11_45120</name>
</gene>